<accession>C1A3L3</accession>
<dbReference type="PANTHER" id="PTHR31605">
    <property type="entry name" value="GLYCEROL-3-PHOSPHATE O-ACYLTRANSFERASE 1"/>
    <property type="match status" value="1"/>
</dbReference>
<keyword evidence="5" id="KW-1185">Reference proteome</keyword>
<feature type="region of interest" description="Disordered" evidence="1">
    <location>
        <begin position="493"/>
        <end position="524"/>
    </location>
</feature>
<dbReference type="GO" id="GO:0004366">
    <property type="term" value="F:glycerol-3-phosphate O-acyltransferase activity"/>
    <property type="evidence" value="ECO:0007669"/>
    <property type="project" value="TreeGrafter"/>
</dbReference>
<keyword evidence="2" id="KW-0472">Membrane</keyword>
<protein>
    <recommendedName>
        <fullName evidence="3">Phospholipid/glycerol acyltransferase domain-containing protein</fullName>
    </recommendedName>
</protein>
<dbReference type="PANTHER" id="PTHR31605:SF0">
    <property type="entry name" value="GLYCEROL-3-PHOSPHATE O-ACYLTRANSFERASE 1"/>
    <property type="match status" value="1"/>
</dbReference>
<dbReference type="GO" id="GO:0008654">
    <property type="term" value="P:phospholipid biosynthetic process"/>
    <property type="evidence" value="ECO:0007669"/>
    <property type="project" value="TreeGrafter"/>
</dbReference>
<evidence type="ECO:0000256" key="2">
    <source>
        <dbReference type="SAM" id="Phobius"/>
    </source>
</evidence>
<dbReference type="HOGENOM" id="CLU_519488_0_0_0"/>
<dbReference type="Pfam" id="PF01553">
    <property type="entry name" value="Acyltransferase"/>
    <property type="match status" value="1"/>
</dbReference>
<dbReference type="SUPFAM" id="SSF69593">
    <property type="entry name" value="Glycerol-3-phosphate (1)-acyltransferase"/>
    <property type="match status" value="1"/>
</dbReference>
<dbReference type="SMART" id="SM00563">
    <property type="entry name" value="PlsC"/>
    <property type="match status" value="1"/>
</dbReference>
<evidence type="ECO:0000256" key="1">
    <source>
        <dbReference type="SAM" id="MobiDB-lite"/>
    </source>
</evidence>
<dbReference type="Proteomes" id="UP000002209">
    <property type="component" value="Chromosome"/>
</dbReference>
<feature type="compositionally biased region" description="Polar residues" evidence="1">
    <location>
        <begin position="514"/>
        <end position="524"/>
    </location>
</feature>
<dbReference type="eggNOG" id="COG0204">
    <property type="taxonomic scope" value="Bacteria"/>
</dbReference>
<organism evidence="4 5">
    <name type="scientific">Gemmatimonas aurantiaca (strain DSM 14586 / JCM 11422 / NBRC 100505 / T-27)</name>
    <dbReference type="NCBI Taxonomy" id="379066"/>
    <lineage>
        <taxon>Bacteria</taxon>
        <taxon>Pseudomonadati</taxon>
        <taxon>Gemmatimonadota</taxon>
        <taxon>Gemmatimonadia</taxon>
        <taxon>Gemmatimonadales</taxon>
        <taxon>Gemmatimonadaceae</taxon>
        <taxon>Gemmatimonas</taxon>
    </lineage>
</organism>
<dbReference type="InterPro" id="IPR052744">
    <property type="entry name" value="GPAT/DAPAT"/>
</dbReference>
<dbReference type="CDD" id="cd07992">
    <property type="entry name" value="LPLAT_AAK14816-like"/>
    <property type="match status" value="1"/>
</dbReference>
<dbReference type="AlphaFoldDB" id="C1A3L3"/>
<evidence type="ECO:0000259" key="3">
    <source>
        <dbReference type="SMART" id="SM00563"/>
    </source>
</evidence>
<evidence type="ECO:0000313" key="5">
    <source>
        <dbReference type="Proteomes" id="UP000002209"/>
    </source>
</evidence>
<proteinExistence type="predicted"/>
<reference evidence="5" key="1">
    <citation type="submission" date="2006-03" db="EMBL/GenBank/DDBJ databases">
        <title>Complete genome sequence of Gemmatimonas aurantiaca T-27 that represents a novel phylum Gemmatimonadetes.</title>
        <authorList>
            <person name="Takasaki K."/>
            <person name="Ichikawa N."/>
            <person name="Miura H."/>
            <person name="Matsushita S."/>
            <person name="Watanabe Y."/>
            <person name="Oguchi A."/>
            <person name="Ankai A."/>
            <person name="Yashiro I."/>
            <person name="Takahashi M."/>
            <person name="Terui Y."/>
            <person name="Fukui S."/>
            <person name="Yokoyama H."/>
            <person name="Tanikawa S."/>
            <person name="Hanada S."/>
            <person name="Kamagata Y."/>
            <person name="Fujita N."/>
        </authorList>
    </citation>
    <scope>NUCLEOTIDE SEQUENCE [LARGE SCALE GENOMIC DNA]</scope>
    <source>
        <strain evidence="5">T-27 / DSM 14586 / JCM 11422 / NBRC 100505</strain>
    </source>
</reference>
<dbReference type="GO" id="GO:0016287">
    <property type="term" value="F:glycerone-phosphate O-acyltransferase activity"/>
    <property type="evidence" value="ECO:0007669"/>
    <property type="project" value="TreeGrafter"/>
</dbReference>
<sequence length="524" mass="56617">MILRSRCQRRYPTFSYAAMSEFRPPRAPAPTSPLGAPSEGHPAIRWLVRALARRCLHWSFREVHLFGADQVPAEGPLLLIGNHPNDLPDVLQGFFVTRRPLRYIATLSAASSWPARKVYEGLGVIPVVRVRDARAERRKGTDMKAVNAAAGNLVGEALLAGHAVGVFPEGGVHNVPYVGKPRAGVVKMLFEYSDSGAKDLTIVPFGVQYEAPSRPGSDCCAVIGPGFSLRAWREAKCVDGDGSPRPPSLSAELATALHDALRAVTRNAPTWPAAEARDRVVAAVAAGLDTNDPLRAAIGLVRHAETLAEWSTENEPSAMLVRMQTIADELAAAVERARGIGTSARDHADLRAALTGATTPAGTVSALAIGAPFAAVGWLIHGPAFVAVWKLARRLAKAPVDLIALTYVPGLYLVLVWYLIFTAFLAAGLHVAGIGAWWALLLLPVAPRLGDVAVAWRHRWRRWRFMARVRGWSEPERQRLATAYVSLVAQWAESDPDPHPDSIKLPHSPRSAHCRNSTAGSQQA</sequence>
<name>C1A3L3_GEMAT</name>
<keyword evidence="2" id="KW-0812">Transmembrane</keyword>
<feature type="transmembrane region" description="Helical" evidence="2">
    <location>
        <begin position="367"/>
        <end position="392"/>
    </location>
</feature>
<feature type="domain" description="Phospholipid/glycerol acyltransferase" evidence="3">
    <location>
        <begin position="77"/>
        <end position="210"/>
    </location>
</feature>
<dbReference type="STRING" id="379066.GAU_0048"/>
<gene>
    <name evidence="4" type="ordered locus">GAU_0048</name>
</gene>
<dbReference type="EMBL" id="AP009153">
    <property type="protein sequence ID" value="BAH37090.1"/>
    <property type="molecule type" value="Genomic_DNA"/>
</dbReference>
<evidence type="ECO:0000313" key="4">
    <source>
        <dbReference type="EMBL" id="BAH37090.1"/>
    </source>
</evidence>
<feature type="transmembrane region" description="Helical" evidence="2">
    <location>
        <begin position="404"/>
        <end position="429"/>
    </location>
</feature>
<feature type="transmembrane region" description="Helical" evidence="2">
    <location>
        <begin position="435"/>
        <end position="456"/>
    </location>
</feature>
<dbReference type="KEGG" id="gau:GAU_0048"/>
<keyword evidence="2" id="KW-1133">Transmembrane helix</keyword>
<dbReference type="InterPro" id="IPR002123">
    <property type="entry name" value="Plipid/glycerol_acylTrfase"/>
</dbReference>